<accession>A0A914N564</accession>
<organism evidence="1 2">
    <name type="scientific">Meloidogyne incognita</name>
    <name type="common">Southern root-knot nematode worm</name>
    <name type="synonym">Oxyuris incognita</name>
    <dbReference type="NCBI Taxonomy" id="6306"/>
    <lineage>
        <taxon>Eukaryota</taxon>
        <taxon>Metazoa</taxon>
        <taxon>Ecdysozoa</taxon>
        <taxon>Nematoda</taxon>
        <taxon>Chromadorea</taxon>
        <taxon>Rhabditida</taxon>
        <taxon>Tylenchina</taxon>
        <taxon>Tylenchomorpha</taxon>
        <taxon>Tylenchoidea</taxon>
        <taxon>Meloidogynidae</taxon>
        <taxon>Meloidogyninae</taxon>
        <taxon>Meloidogyne</taxon>
        <taxon>Meloidogyne incognita group</taxon>
    </lineage>
</organism>
<keyword evidence="1" id="KW-1185">Reference proteome</keyword>
<proteinExistence type="predicted"/>
<dbReference type="WBParaSite" id="Minc3s04069g35403">
    <property type="protein sequence ID" value="Minc3s04069g35403"/>
    <property type="gene ID" value="Minc3s04069g35403"/>
</dbReference>
<evidence type="ECO:0000313" key="1">
    <source>
        <dbReference type="Proteomes" id="UP000887563"/>
    </source>
</evidence>
<protein>
    <submittedName>
        <fullName evidence="2">Candidate secreted effector</fullName>
    </submittedName>
</protein>
<sequence length="58" mass="6990">MRCLEPMAFWRLISIFSVSVNPRYYNFIFRSQSTFVLTMETELHYLHASPCSCLNFKY</sequence>
<name>A0A914N564_MELIC</name>
<reference evidence="2" key="1">
    <citation type="submission" date="2022-11" db="UniProtKB">
        <authorList>
            <consortium name="WormBaseParasite"/>
        </authorList>
    </citation>
    <scope>IDENTIFICATION</scope>
</reference>
<evidence type="ECO:0000313" key="2">
    <source>
        <dbReference type="WBParaSite" id="Minc3s04069g35403"/>
    </source>
</evidence>
<dbReference type="Proteomes" id="UP000887563">
    <property type="component" value="Unplaced"/>
</dbReference>
<dbReference type="AlphaFoldDB" id="A0A914N564"/>